<protein>
    <recommendedName>
        <fullName evidence="2">DUF2855 domain-containing protein</fullName>
    </recommendedName>
</protein>
<dbReference type="AlphaFoldDB" id="A0A0F9XG32"/>
<evidence type="ECO:0000313" key="1">
    <source>
        <dbReference type="EMBL" id="KKN97976.1"/>
    </source>
</evidence>
<evidence type="ECO:0008006" key="2">
    <source>
        <dbReference type="Google" id="ProtNLM"/>
    </source>
</evidence>
<reference evidence="1" key="1">
    <citation type="journal article" date="2015" name="Nature">
        <title>Complex archaea that bridge the gap between prokaryotes and eukaryotes.</title>
        <authorList>
            <person name="Spang A."/>
            <person name="Saw J.H."/>
            <person name="Jorgensen S.L."/>
            <person name="Zaremba-Niedzwiedzka K."/>
            <person name="Martijn J."/>
            <person name="Lind A.E."/>
            <person name="van Eijk R."/>
            <person name="Schleper C."/>
            <person name="Guy L."/>
            <person name="Ettema T.J."/>
        </authorList>
    </citation>
    <scope>NUCLEOTIDE SEQUENCE</scope>
</reference>
<accession>A0A0F9XG32</accession>
<sequence>MQQFQVRKDDFMAQRLVTLSSEEEHATLADGEIRLSVDSFSFTANNITYAAAGDKLGYWQFFPPVGEQPLGWGVIPVWGFANVTESRCEQVPVGERLFGYFPPATQLIMQPTHISAQRLVDGSAHRSKLPPGYNSYSRVLHEPTYDPKTEPERMLLWPLHITSFCLWDALKDKDWRGAKQVIILSASSKTSAGLGYALFKDPDAPATVAVTSARNIALVKSLDIYDGVVDYEQLSNINKDIPSVIVDMSGNSAVLNALSKHLGDNLNYCINVGLTHWDETQTASDISQERREFFFAPGHIQQRMKDWGPQGFAEQSQSFMHKAASWSRQWLKVKTLHGLTGLAEIYPDVCQGRIAADEGVIITLDANS</sequence>
<gene>
    <name evidence="1" type="ORF">LCGC14_0151740</name>
</gene>
<dbReference type="Pfam" id="PF11017">
    <property type="entry name" value="DUF2855"/>
    <property type="match status" value="1"/>
</dbReference>
<dbReference type="EMBL" id="LAZR01000054">
    <property type="protein sequence ID" value="KKN97976.1"/>
    <property type="molecule type" value="Genomic_DNA"/>
</dbReference>
<dbReference type="InterPro" id="IPR021276">
    <property type="entry name" value="DUF2855"/>
</dbReference>
<proteinExistence type="predicted"/>
<organism evidence="1">
    <name type="scientific">marine sediment metagenome</name>
    <dbReference type="NCBI Taxonomy" id="412755"/>
    <lineage>
        <taxon>unclassified sequences</taxon>
        <taxon>metagenomes</taxon>
        <taxon>ecological metagenomes</taxon>
    </lineage>
</organism>
<comment type="caution">
    <text evidence="1">The sequence shown here is derived from an EMBL/GenBank/DDBJ whole genome shotgun (WGS) entry which is preliminary data.</text>
</comment>
<name>A0A0F9XG32_9ZZZZ</name>